<evidence type="ECO:0000313" key="3">
    <source>
        <dbReference type="EMBL" id="MBN1572960.1"/>
    </source>
</evidence>
<dbReference type="SUPFAM" id="SSF55785">
    <property type="entry name" value="PYP-like sensor domain (PAS domain)"/>
    <property type="match status" value="1"/>
</dbReference>
<accession>A0A9D8PPI7</accession>
<dbReference type="InterPro" id="IPR035965">
    <property type="entry name" value="PAS-like_dom_sf"/>
</dbReference>
<evidence type="ECO:0000313" key="4">
    <source>
        <dbReference type="Proteomes" id="UP000809273"/>
    </source>
</evidence>
<dbReference type="Proteomes" id="UP000809273">
    <property type="component" value="Unassembled WGS sequence"/>
</dbReference>
<protein>
    <submittedName>
        <fullName evidence="3">PAS domain S-box protein</fullName>
    </submittedName>
</protein>
<feature type="coiled-coil region" evidence="1">
    <location>
        <begin position="1"/>
        <end position="87"/>
    </location>
</feature>
<organism evidence="3 4">
    <name type="scientific">Candidatus Zymogenus saltonus</name>
    <dbReference type="NCBI Taxonomy" id="2844893"/>
    <lineage>
        <taxon>Bacteria</taxon>
        <taxon>Deltaproteobacteria</taxon>
        <taxon>Candidatus Zymogenia</taxon>
        <taxon>Candidatus Zymogeniales</taxon>
        <taxon>Candidatus Zymogenaceae</taxon>
        <taxon>Candidatus Zymogenus</taxon>
    </lineage>
</organism>
<evidence type="ECO:0000256" key="1">
    <source>
        <dbReference type="SAM" id="Coils"/>
    </source>
</evidence>
<reference evidence="3" key="2">
    <citation type="submission" date="2021-01" db="EMBL/GenBank/DDBJ databases">
        <authorList>
            <person name="Hahn C.R."/>
            <person name="Youssef N.H."/>
            <person name="Elshahed M."/>
        </authorList>
    </citation>
    <scope>NUCLEOTIDE SEQUENCE</scope>
    <source>
        <strain evidence="3">Zod_Metabat.24</strain>
    </source>
</reference>
<dbReference type="CDD" id="cd00130">
    <property type="entry name" value="PAS"/>
    <property type="match status" value="1"/>
</dbReference>
<dbReference type="Gene3D" id="3.30.450.20">
    <property type="entry name" value="PAS domain"/>
    <property type="match status" value="1"/>
</dbReference>
<feature type="domain" description="PAS" evidence="2">
    <location>
        <begin position="84"/>
        <end position="154"/>
    </location>
</feature>
<dbReference type="InterPro" id="IPR000014">
    <property type="entry name" value="PAS"/>
</dbReference>
<dbReference type="PROSITE" id="PS50112">
    <property type="entry name" value="PAS"/>
    <property type="match status" value="1"/>
</dbReference>
<gene>
    <name evidence="3" type="ORF">JW984_07175</name>
</gene>
<evidence type="ECO:0000259" key="2">
    <source>
        <dbReference type="PROSITE" id="PS50112"/>
    </source>
</evidence>
<dbReference type="AlphaFoldDB" id="A0A9D8PPI7"/>
<comment type="caution">
    <text evidence="3">The sequence shown here is derived from an EMBL/GenBank/DDBJ whole genome shotgun (WGS) entry which is preliminary data.</text>
</comment>
<dbReference type="GO" id="GO:0006355">
    <property type="term" value="P:regulation of DNA-templated transcription"/>
    <property type="evidence" value="ECO:0007669"/>
    <property type="project" value="InterPro"/>
</dbReference>
<keyword evidence="1" id="KW-0175">Coiled coil</keyword>
<reference evidence="3" key="1">
    <citation type="journal article" date="2021" name="Environ. Microbiol.">
        <title>Genomic characterization of three novel Desulfobacterota classes expand the metabolic and phylogenetic diversity of the phylum.</title>
        <authorList>
            <person name="Murphy C.L."/>
            <person name="Biggerstaff J."/>
            <person name="Eichhorn A."/>
            <person name="Ewing E."/>
            <person name="Shahan R."/>
            <person name="Soriano D."/>
            <person name="Stewart S."/>
            <person name="VanMol K."/>
            <person name="Walker R."/>
            <person name="Walters P."/>
            <person name="Elshahed M.S."/>
            <person name="Youssef N.H."/>
        </authorList>
    </citation>
    <scope>NUCLEOTIDE SEQUENCE</scope>
    <source>
        <strain evidence="3">Zod_Metabat.24</strain>
    </source>
</reference>
<name>A0A9D8PPI7_9DELT</name>
<dbReference type="InterPro" id="IPR013767">
    <property type="entry name" value="PAS_fold"/>
</dbReference>
<dbReference type="SMART" id="SM00091">
    <property type="entry name" value="PAS"/>
    <property type="match status" value="1"/>
</dbReference>
<proteinExistence type="predicted"/>
<sequence>MDDSRKTKGELIEELKNLKEELAALNVRDVELKEAKDRLKKTLEELGTDQERLQSYIEELKITEEELRMQNEEIRAITGELEDSKKKYFNLFDLAPVGYFVFNKDIVILEVNLTGAEMIGRERKYLINKPLIPFIAPEYRDFLTAHFRQLNKNTELFT</sequence>
<dbReference type="Pfam" id="PF00989">
    <property type="entry name" value="PAS"/>
    <property type="match status" value="1"/>
</dbReference>
<dbReference type="EMBL" id="JAFGIX010000032">
    <property type="protein sequence ID" value="MBN1572960.1"/>
    <property type="molecule type" value="Genomic_DNA"/>
</dbReference>
<dbReference type="Gene3D" id="6.10.250.370">
    <property type="match status" value="1"/>
</dbReference>
<dbReference type="NCBIfam" id="TIGR00229">
    <property type="entry name" value="sensory_box"/>
    <property type="match status" value="1"/>
</dbReference>